<sequence length="241" mass="26087">MSLYKLVVFAGAKGSGKSSLIKALFPELDVRFDEPSYYRDYPLSGGVVVREVAGRHESLDVVSTIAGRWRISVGVLVADASQPFQRALEPKALVVVENAERKCLVAAKADSPYGDTVARLKGFAGERGFEFFAASVKDPGSIEELRLWVLEGRRPEVRKPEQPRAVAPPVPVDLVPVPAPKAPGKGALSEEELAVFELCDGKRGLAEIARITGKSYGEVKRIADSLMTKGFIAGFKTRVAF</sequence>
<dbReference type="Gene3D" id="3.40.50.300">
    <property type="entry name" value="P-loop containing nucleotide triphosphate hydrolases"/>
    <property type="match status" value="1"/>
</dbReference>
<reference evidence="2" key="1">
    <citation type="journal article" date="2008" name="J. Bacteriol.">
        <title>Genome sequence of Thermofilum pendens reveals an exceptional loss of biosynthetic pathways without genome reduction.</title>
        <authorList>
            <person name="Anderson I."/>
            <person name="Rodriguez J."/>
            <person name="Susanti D."/>
            <person name="Porat I."/>
            <person name="Reich C."/>
            <person name="Ulrich L.E."/>
            <person name="Elkins J.G."/>
            <person name="Mavromatis K."/>
            <person name="Lykidis A."/>
            <person name="Kim E."/>
            <person name="Thompson L.S."/>
            <person name="Nolan M."/>
            <person name="Land M."/>
            <person name="Copeland A."/>
            <person name="Lapidus A."/>
            <person name="Lucas S."/>
            <person name="Detter C."/>
            <person name="Zhulin I.B."/>
            <person name="Olsen G.J."/>
            <person name="Whitman W."/>
            <person name="Mukhopadhyay B."/>
            <person name="Bristow J."/>
            <person name="Kyrpides N."/>
        </authorList>
    </citation>
    <scope>NUCLEOTIDE SEQUENCE [LARGE SCALE GENOMIC DNA]</scope>
    <source>
        <strain evidence="2">DSM 2475 / Hrk 5</strain>
    </source>
</reference>
<dbReference type="STRING" id="368408.Tpen_1201"/>
<evidence type="ECO:0000313" key="1">
    <source>
        <dbReference type="EMBL" id="ABL78599.1"/>
    </source>
</evidence>
<proteinExistence type="predicted"/>
<dbReference type="OrthoDB" id="381744at2157"/>
<dbReference type="EnsemblBacteria" id="ABL78599">
    <property type="protein sequence ID" value="ABL78599"/>
    <property type="gene ID" value="Tpen_1201"/>
</dbReference>
<protein>
    <submittedName>
        <fullName evidence="1">Uncharacterized protein</fullName>
    </submittedName>
</protein>
<dbReference type="EMBL" id="CP000505">
    <property type="protein sequence ID" value="ABL78599.1"/>
    <property type="molecule type" value="Genomic_DNA"/>
</dbReference>
<dbReference type="KEGG" id="tpe:Tpen_1201"/>
<keyword evidence="2" id="KW-1185">Reference proteome</keyword>
<gene>
    <name evidence="1" type="ordered locus">Tpen_1201</name>
</gene>
<dbReference type="Proteomes" id="UP000000641">
    <property type="component" value="Chromosome"/>
</dbReference>
<dbReference type="CDD" id="cd00882">
    <property type="entry name" value="Ras_like_GTPase"/>
    <property type="match status" value="1"/>
</dbReference>
<dbReference type="SUPFAM" id="SSF52540">
    <property type="entry name" value="P-loop containing nucleoside triphosphate hydrolases"/>
    <property type="match status" value="1"/>
</dbReference>
<dbReference type="HOGENOM" id="CLU_1149858_0_0_2"/>
<evidence type="ECO:0000313" key="2">
    <source>
        <dbReference type="Proteomes" id="UP000000641"/>
    </source>
</evidence>
<dbReference type="GeneID" id="4600393"/>
<name>A1RZG9_THEPD</name>
<accession>A1RZG9</accession>
<dbReference type="RefSeq" id="WP_011752864.1">
    <property type="nucleotide sequence ID" value="NC_008698.1"/>
</dbReference>
<dbReference type="InterPro" id="IPR027417">
    <property type="entry name" value="P-loop_NTPase"/>
</dbReference>
<organism evidence="1 2">
    <name type="scientific">Thermofilum pendens (strain DSM 2475 / Hrk 5)</name>
    <dbReference type="NCBI Taxonomy" id="368408"/>
    <lineage>
        <taxon>Archaea</taxon>
        <taxon>Thermoproteota</taxon>
        <taxon>Thermoprotei</taxon>
        <taxon>Thermofilales</taxon>
        <taxon>Thermofilaceae</taxon>
        <taxon>Thermofilum</taxon>
    </lineage>
</organism>
<dbReference type="AlphaFoldDB" id="A1RZG9"/>